<dbReference type="RefSeq" id="WP_264136639.1">
    <property type="nucleotide sequence ID" value="NZ_JAOYOD010000001.1"/>
</dbReference>
<protein>
    <submittedName>
        <fullName evidence="1">Uncharacterized protein</fullName>
    </submittedName>
</protein>
<accession>A0ABT3CQ53</accession>
<keyword evidence="2" id="KW-1185">Reference proteome</keyword>
<organism evidence="1 2">
    <name type="scientific">Reichenbachiella ulvae</name>
    <dbReference type="NCBI Taxonomy" id="2980104"/>
    <lineage>
        <taxon>Bacteria</taxon>
        <taxon>Pseudomonadati</taxon>
        <taxon>Bacteroidota</taxon>
        <taxon>Cytophagia</taxon>
        <taxon>Cytophagales</taxon>
        <taxon>Reichenbachiellaceae</taxon>
        <taxon>Reichenbachiella</taxon>
    </lineage>
</organism>
<evidence type="ECO:0000313" key="1">
    <source>
        <dbReference type="EMBL" id="MCV9385856.1"/>
    </source>
</evidence>
<comment type="caution">
    <text evidence="1">The sequence shown here is derived from an EMBL/GenBank/DDBJ whole genome shotgun (WGS) entry which is preliminary data.</text>
</comment>
<dbReference type="Proteomes" id="UP001300692">
    <property type="component" value="Unassembled WGS sequence"/>
</dbReference>
<evidence type="ECO:0000313" key="2">
    <source>
        <dbReference type="Proteomes" id="UP001300692"/>
    </source>
</evidence>
<name>A0ABT3CQ53_9BACT</name>
<gene>
    <name evidence="1" type="ORF">N7U62_04240</name>
</gene>
<sequence length="402" mass="45357">MRRSLWLIFCLFGVHCLYGQESNIHHEVPSSPAFAILDFEPTSVLRPTSPSELTTQLMSSFDENGKLNPNIGLEFAPYWLQSKPSLTYEQYVNPGTWQTMKQTFRISFANVQDTALNQSFMGAGFRFQLLQGHLSDETIAAVEQVRSRASVSSLILAMRAMAMRFKNKKAAIDQLLLNLTQAGYDQKMKEELMKVVLEIDDNYTTDASNDVSEIRAFAEQINEAYLSKNIDEKLIEQTRERVGLIIELGGASSFQTKQVGQEGGIRKLGFWATASEKINEDNQFVFSARYMSSTLDSVASNFDLGLSFVKDVDNISLSFEGVARWYEVQFMDLNSTGQPINRVEEDFTYRLAINANYQLSKSIFVSASLGRNYANGITQESGFFSILGINYNLFRPMDVDVK</sequence>
<proteinExistence type="predicted"/>
<reference evidence="1 2" key="1">
    <citation type="submission" date="2022-10" db="EMBL/GenBank/DDBJ databases">
        <title>Comparative genomics and taxonomic characterization of three novel marine species of genus Reichenbachiella exhibiting antioxidant and polysaccharide degradation activities.</title>
        <authorList>
            <person name="Muhammad N."/>
            <person name="Lee Y.-J."/>
            <person name="Ko J."/>
            <person name="Kim S.-G."/>
        </authorList>
    </citation>
    <scope>NUCLEOTIDE SEQUENCE [LARGE SCALE GENOMIC DNA]</scope>
    <source>
        <strain evidence="1 2">ABR2-5</strain>
    </source>
</reference>
<dbReference type="EMBL" id="JAOYOD010000001">
    <property type="protein sequence ID" value="MCV9385856.1"/>
    <property type="molecule type" value="Genomic_DNA"/>
</dbReference>